<name>A0A3G9JPT6_9FIRM</name>
<dbReference type="InterPro" id="IPR052920">
    <property type="entry name" value="DNA-binding_regulatory"/>
</dbReference>
<dbReference type="Proteomes" id="UP000268059">
    <property type="component" value="Chromosome"/>
</dbReference>
<keyword evidence="4" id="KW-1185">Reference proteome</keyword>
<dbReference type="InterPro" id="IPR029058">
    <property type="entry name" value="AB_hydrolase_fold"/>
</dbReference>
<evidence type="ECO:0000313" key="4">
    <source>
        <dbReference type="Proteomes" id="UP000268059"/>
    </source>
</evidence>
<dbReference type="EMBL" id="AP019309">
    <property type="protein sequence ID" value="BBH28051.1"/>
    <property type="molecule type" value="Genomic_DNA"/>
</dbReference>
<keyword evidence="1" id="KW-0472">Membrane</keyword>
<dbReference type="FunCoup" id="A0A3G9JPT6">
    <property type="interactions" value="32"/>
</dbReference>
<evidence type="ECO:0000256" key="1">
    <source>
        <dbReference type="SAM" id="Phobius"/>
    </source>
</evidence>
<keyword evidence="1" id="KW-0812">Transmembrane</keyword>
<dbReference type="RefSeq" id="WP_125120722.1">
    <property type="nucleotide sequence ID" value="NZ_AP019309.1"/>
</dbReference>
<protein>
    <recommendedName>
        <fullName evidence="2">AB hydrolase-1 domain-containing protein</fullName>
    </recommendedName>
</protein>
<feature type="transmembrane region" description="Helical" evidence="1">
    <location>
        <begin position="7"/>
        <end position="28"/>
    </location>
</feature>
<dbReference type="Gene3D" id="3.40.50.1820">
    <property type="entry name" value="alpha/beta hydrolase"/>
    <property type="match status" value="1"/>
</dbReference>
<keyword evidence="1" id="KW-1133">Transmembrane helix</keyword>
<sequence length="310" mass="35201">MKKDTKIAIGAALVTGVITYSLIGYEALKFAAQRNLKRKAIHTPDVHHELKKEDMDFLDQAHFIDMEITAFDDLKLKGKLLPASEDSNKVIILVHGYHSTNFRDWAYFLRFYHELGYHILLPNARAHGDSEGDYAGFGWLDRLDILEWIHEVQKYFAFKPLQIVLHGLSMGGAAVLMASGEDLSQDVKCIISDCSYTNIIDEFRNILKNKKIPSNLLVPNAETMSKRVLGYDIKDADATKQVAKSHTPTLFIHGDQDDFVPTYMVYELYKACNAPKDLLVVEGANHADSYMVNQPLYESTVKNFLNKYVH</sequence>
<evidence type="ECO:0000313" key="3">
    <source>
        <dbReference type="EMBL" id="BBH28051.1"/>
    </source>
</evidence>
<dbReference type="InParanoid" id="A0A3G9JPT6"/>
<dbReference type="KEGG" id="ebm:SG0102_29850"/>
<dbReference type="OrthoDB" id="9776685at2"/>
<proteinExistence type="predicted"/>
<accession>A0A3G9JPT6</accession>
<gene>
    <name evidence="3" type="ORF">SG0102_29850</name>
</gene>
<organism evidence="3 4">
    <name type="scientific">Intestinibaculum porci</name>
    <dbReference type="NCBI Taxonomy" id="2487118"/>
    <lineage>
        <taxon>Bacteria</taxon>
        <taxon>Bacillati</taxon>
        <taxon>Bacillota</taxon>
        <taxon>Erysipelotrichia</taxon>
        <taxon>Erysipelotrichales</taxon>
        <taxon>Erysipelotrichaceae</taxon>
        <taxon>Intestinibaculum</taxon>
    </lineage>
</organism>
<dbReference type="SUPFAM" id="SSF53474">
    <property type="entry name" value="alpha/beta-Hydrolases"/>
    <property type="match status" value="1"/>
</dbReference>
<evidence type="ECO:0000259" key="2">
    <source>
        <dbReference type="Pfam" id="PF12697"/>
    </source>
</evidence>
<dbReference type="PANTHER" id="PTHR43358:SF4">
    <property type="entry name" value="ALPHA_BETA HYDROLASE FOLD-1 DOMAIN-CONTAINING PROTEIN"/>
    <property type="match status" value="1"/>
</dbReference>
<feature type="domain" description="AB hydrolase-1" evidence="2">
    <location>
        <begin position="91"/>
        <end position="194"/>
    </location>
</feature>
<reference evidence="3 4" key="1">
    <citation type="submission" date="2018-11" db="EMBL/GenBank/DDBJ databases">
        <title>Novel Erysipelotrichaceae bacterium isolated from small intestine of a swine.</title>
        <authorList>
            <person name="Kim J.S."/>
            <person name="Choe H."/>
            <person name="Lee Y.R."/>
            <person name="Kim K.M."/>
            <person name="Park D.S."/>
        </authorList>
    </citation>
    <scope>NUCLEOTIDE SEQUENCE [LARGE SCALE GENOMIC DNA]</scope>
    <source>
        <strain evidence="3 4">SG0102</strain>
    </source>
</reference>
<dbReference type="AlphaFoldDB" id="A0A3G9JPT6"/>
<dbReference type="Pfam" id="PF12697">
    <property type="entry name" value="Abhydrolase_6"/>
    <property type="match status" value="1"/>
</dbReference>
<dbReference type="InterPro" id="IPR000073">
    <property type="entry name" value="AB_hydrolase_1"/>
</dbReference>
<dbReference type="PANTHER" id="PTHR43358">
    <property type="entry name" value="ALPHA/BETA-HYDROLASE"/>
    <property type="match status" value="1"/>
</dbReference>